<dbReference type="EMBL" id="JACHGB010000004">
    <property type="protein sequence ID" value="MBB5272310.1"/>
    <property type="molecule type" value="Genomic_DNA"/>
</dbReference>
<keyword evidence="5" id="KW-0201">Cytochrome c-type biogenesis</keyword>
<sequence length="198" mass="20827">MSARTAFAAALFGGALLGAGLLAGAAARAQSPAAPASASATVSTPAPAAQTPGAPAAAAAAQSTGTPASIREQLSREEELRLRKLEGELRCLVCQNQTLADSDADLAVDLRRQVESLVAEGRSDQQIKDYLVERYGDFVLYRPPVQRNTLALWIGPFALLGVGFAAWVLVQRRSRRNAPKAPAAAGAEHERARRLLDD</sequence>
<keyword evidence="2 7" id="KW-0349">Heme</keyword>
<dbReference type="GO" id="GO:0046872">
    <property type="term" value="F:metal ion binding"/>
    <property type="evidence" value="ECO:0007669"/>
    <property type="project" value="UniProtKB-KW"/>
</dbReference>
<feature type="region of interest" description="Disordered" evidence="8">
    <location>
        <begin position="179"/>
        <end position="198"/>
    </location>
</feature>
<dbReference type="GO" id="GO:0005886">
    <property type="term" value="C:plasma membrane"/>
    <property type="evidence" value="ECO:0007669"/>
    <property type="project" value="TreeGrafter"/>
</dbReference>
<comment type="function">
    <text evidence="7">Possible subunit of a heme lyase.</text>
</comment>
<evidence type="ECO:0000259" key="9">
    <source>
        <dbReference type="Pfam" id="PF03918"/>
    </source>
</evidence>
<keyword evidence="6 7" id="KW-0408">Iron</keyword>
<dbReference type="CDD" id="cd16378">
    <property type="entry name" value="CcmH_N"/>
    <property type="match status" value="1"/>
</dbReference>
<evidence type="ECO:0000256" key="6">
    <source>
        <dbReference type="ARBA" id="ARBA00023004"/>
    </source>
</evidence>
<protein>
    <recommendedName>
        <fullName evidence="7">Cytochrome c-type biogenesis protein</fullName>
    </recommendedName>
</protein>
<name>A0A7W8HJH6_9BURK</name>
<dbReference type="AlphaFoldDB" id="A0A7W8HJH6"/>
<evidence type="ECO:0000256" key="7">
    <source>
        <dbReference type="RuleBase" id="RU364112"/>
    </source>
</evidence>
<feature type="region of interest" description="Disordered" evidence="8">
    <location>
        <begin position="38"/>
        <end position="73"/>
    </location>
</feature>
<dbReference type="FunFam" id="1.10.8.640:FF:000001">
    <property type="entry name" value="Cytochrome c-type biogenesis protein"/>
    <property type="match status" value="1"/>
</dbReference>
<dbReference type="RefSeq" id="WP_183967586.1">
    <property type="nucleotide sequence ID" value="NZ_BAABEW010000002.1"/>
</dbReference>
<keyword evidence="3 7" id="KW-0479">Metal-binding</keyword>
<feature type="domain" description="CcmH/CycL/Ccl2/NrfF N-terminal" evidence="9">
    <location>
        <begin position="70"/>
        <end position="196"/>
    </location>
</feature>
<keyword evidence="7" id="KW-0472">Membrane</keyword>
<evidence type="ECO:0000256" key="1">
    <source>
        <dbReference type="ARBA" id="ARBA00010342"/>
    </source>
</evidence>
<feature type="chain" id="PRO_5031588007" description="Cytochrome c-type biogenesis protein" evidence="7">
    <location>
        <begin position="30"/>
        <end position="198"/>
    </location>
</feature>
<feature type="compositionally biased region" description="Low complexity" evidence="8">
    <location>
        <begin position="38"/>
        <end position="72"/>
    </location>
</feature>
<dbReference type="InterPro" id="IPR051263">
    <property type="entry name" value="C-type_cytochrome_biogenesis"/>
</dbReference>
<gene>
    <name evidence="10" type="ORF">HNQ70_002324</name>
</gene>
<feature type="transmembrane region" description="Helical" evidence="7">
    <location>
        <begin position="150"/>
        <end position="170"/>
    </location>
</feature>
<dbReference type="Proteomes" id="UP000532440">
    <property type="component" value="Unassembled WGS sequence"/>
</dbReference>
<dbReference type="InterPro" id="IPR038297">
    <property type="entry name" value="CcmH/CycL/NrfF/Ccl2_sf"/>
</dbReference>
<keyword evidence="7" id="KW-0812">Transmembrane</keyword>
<evidence type="ECO:0000313" key="10">
    <source>
        <dbReference type="EMBL" id="MBB5272310.1"/>
    </source>
</evidence>
<dbReference type="Gene3D" id="1.10.8.640">
    <property type="entry name" value="Cytochrome C biogenesis protein"/>
    <property type="match status" value="1"/>
</dbReference>
<dbReference type="Pfam" id="PF03918">
    <property type="entry name" value="CcmH"/>
    <property type="match status" value="1"/>
</dbReference>
<comment type="caution">
    <text evidence="10">The sequence shown here is derived from an EMBL/GenBank/DDBJ whole genome shotgun (WGS) entry which is preliminary data.</text>
</comment>
<reference evidence="10 11" key="1">
    <citation type="submission" date="2020-08" db="EMBL/GenBank/DDBJ databases">
        <title>Genomic Encyclopedia of Type Strains, Phase IV (KMG-IV): sequencing the most valuable type-strain genomes for metagenomic binning, comparative biology and taxonomic classification.</title>
        <authorList>
            <person name="Goeker M."/>
        </authorList>
    </citation>
    <scope>NUCLEOTIDE SEQUENCE [LARGE SCALE GENOMIC DNA]</scope>
    <source>
        <strain evidence="10 11">DSM 29781</strain>
    </source>
</reference>
<keyword evidence="4 7" id="KW-0732">Signal</keyword>
<organism evidence="10 11">
    <name type="scientific">Quisquiliibacterium transsilvanicum</name>
    <dbReference type="NCBI Taxonomy" id="1549638"/>
    <lineage>
        <taxon>Bacteria</taxon>
        <taxon>Pseudomonadati</taxon>
        <taxon>Pseudomonadota</taxon>
        <taxon>Betaproteobacteria</taxon>
        <taxon>Burkholderiales</taxon>
        <taxon>Burkholderiaceae</taxon>
        <taxon>Quisquiliibacterium</taxon>
    </lineage>
</organism>
<comment type="similarity">
    <text evidence="1 7">Belongs to the CcmH/CycL/Ccl2/NrfF family.</text>
</comment>
<feature type="signal peptide" evidence="7">
    <location>
        <begin position="1"/>
        <end position="29"/>
    </location>
</feature>
<evidence type="ECO:0000256" key="2">
    <source>
        <dbReference type="ARBA" id="ARBA00022617"/>
    </source>
</evidence>
<proteinExistence type="inferred from homology"/>
<dbReference type="InterPro" id="IPR005616">
    <property type="entry name" value="CcmH/CycL/Ccl2/NrfF_N"/>
</dbReference>
<dbReference type="GO" id="GO:0017004">
    <property type="term" value="P:cytochrome complex assembly"/>
    <property type="evidence" value="ECO:0007669"/>
    <property type="project" value="UniProtKB-KW"/>
</dbReference>
<dbReference type="PANTHER" id="PTHR47870:SF1">
    <property type="entry name" value="CYTOCHROME C-TYPE BIOGENESIS PROTEIN CCMH"/>
    <property type="match status" value="1"/>
</dbReference>
<dbReference type="PANTHER" id="PTHR47870">
    <property type="entry name" value="CYTOCHROME C-TYPE BIOGENESIS PROTEIN CCMH"/>
    <property type="match status" value="1"/>
</dbReference>
<feature type="compositionally biased region" description="Basic and acidic residues" evidence="8">
    <location>
        <begin position="187"/>
        <end position="198"/>
    </location>
</feature>
<keyword evidence="11" id="KW-1185">Reference proteome</keyword>
<accession>A0A7W8HJH6</accession>
<keyword evidence="7" id="KW-1133">Transmembrane helix</keyword>
<evidence type="ECO:0000256" key="4">
    <source>
        <dbReference type="ARBA" id="ARBA00022729"/>
    </source>
</evidence>
<evidence type="ECO:0000256" key="3">
    <source>
        <dbReference type="ARBA" id="ARBA00022723"/>
    </source>
</evidence>
<evidence type="ECO:0000256" key="8">
    <source>
        <dbReference type="SAM" id="MobiDB-lite"/>
    </source>
</evidence>
<evidence type="ECO:0000256" key="5">
    <source>
        <dbReference type="ARBA" id="ARBA00022748"/>
    </source>
</evidence>
<evidence type="ECO:0000313" key="11">
    <source>
        <dbReference type="Proteomes" id="UP000532440"/>
    </source>
</evidence>